<protein>
    <submittedName>
        <fullName evidence="1">Uncharacterized protein</fullName>
    </submittedName>
</protein>
<accession>A0A512NKE4</accession>
<evidence type="ECO:0000313" key="1">
    <source>
        <dbReference type="EMBL" id="GEP59420.1"/>
    </source>
</evidence>
<evidence type="ECO:0000313" key="2">
    <source>
        <dbReference type="Proteomes" id="UP000321058"/>
    </source>
</evidence>
<reference evidence="1 2" key="1">
    <citation type="submission" date="2019-07" db="EMBL/GenBank/DDBJ databases">
        <title>Whole genome shotgun sequence of Reyranella soli NBRC 108950.</title>
        <authorList>
            <person name="Hosoyama A."/>
            <person name="Uohara A."/>
            <person name="Ohji S."/>
            <person name="Ichikawa N."/>
        </authorList>
    </citation>
    <scope>NUCLEOTIDE SEQUENCE [LARGE SCALE GENOMIC DNA]</scope>
    <source>
        <strain evidence="1 2">NBRC 108950</strain>
    </source>
</reference>
<name>A0A512NKE4_9HYPH</name>
<dbReference type="Proteomes" id="UP000321058">
    <property type="component" value="Unassembled WGS sequence"/>
</dbReference>
<comment type="caution">
    <text evidence="1">The sequence shown here is derived from an EMBL/GenBank/DDBJ whole genome shotgun (WGS) entry which is preliminary data.</text>
</comment>
<sequence>MALIVQKVADYDLRTLRYQQAGLRGTLAARPAAHKHYLVVEARHIRFPPINDKEVWQIEKPGPTSVNVGSQQECGGGSWPVVYEV</sequence>
<keyword evidence="2" id="KW-1185">Reference proteome</keyword>
<dbReference type="EMBL" id="BKAJ01000131">
    <property type="protein sequence ID" value="GEP59420.1"/>
    <property type="molecule type" value="Genomic_DNA"/>
</dbReference>
<organism evidence="1 2">
    <name type="scientific">Reyranella soli</name>
    <dbReference type="NCBI Taxonomy" id="1230389"/>
    <lineage>
        <taxon>Bacteria</taxon>
        <taxon>Pseudomonadati</taxon>
        <taxon>Pseudomonadota</taxon>
        <taxon>Alphaproteobacteria</taxon>
        <taxon>Hyphomicrobiales</taxon>
        <taxon>Reyranellaceae</taxon>
        <taxon>Reyranella</taxon>
    </lineage>
</organism>
<proteinExistence type="predicted"/>
<dbReference type="AlphaFoldDB" id="A0A512NKE4"/>
<gene>
    <name evidence="1" type="ORF">RSO01_65860</name>
</gene>